<dbReference type="AlphaFoldDB" id="A0A916UTH1"/>
<reference evidence="2" key="1">
    <citation type="journal article" date="2014" name="Int. J. Syst. Evol. Microbiol.">
        <title>Complete genome sequence of Corynebacterium casei LMG S-19264T (=DSM 44701T), isolated from a smear-ripened cheese.</title>
        <authorList>
            <consortium name="US DOE Joint Genome Institute (JGI-PGF)"/>
            <person name="Walter F."/>
            <person name="Albersmeier A."/>
            <person name="Kalinowski J."/>
            <person name="Ruckert C."/>
        </authorList>
    </citation>
    <scope>NUCLEOTIDE SEQUENCE</scope>
    <source>
        <strain evidence="2">CGMCC 1.10998</strain>
    </source>
</reference>
<reference evidence="2" key="2">
    <citation type="submission" date="2020-09" db="EMBL/GenBank/DDBJ databases">
        <authorList>
            <person name="Sun Q."/>
            <person name="Zhou Y."/>
        </authorList>
    </citation>
    <scope>NUCLEOTIDE SEQUENCE</scope>
    <source>
        <strain evidence="2">CGMCC 1.10998</strain>
    </source>
</reference>
<accession>A0A916UTH1</accession>
<evidence type="ECO:0000313" key="3">
    <source>
        <dbReference type="Proteomes" id="UP000637423"/>
    </source>
</evidence>
<protein>
    <submittedName>
        <fullName evidence="2">Uncharacterized protein</fullName>
    </submittedName>
</protein>
<comment type="caution">
    <text evidence="2">The sequence shown here is derived from an EMBL/GenBank/DDBJ whole genome shotgun (WGS) entry which is preliminary data.</text>
</comment>
<proteinExistence type="predicted"/>
<sequence length="142" mass="16379">MVNPYEIAKVEDTSTTRIEDKLLKLAQKIEAIALSAKLDAELRNEREVARRQLSLVWKQEKSEKDRLLKEIESLEQLAKNAERAESLRAFAGRISQEPNAPAMLKDDITVLLNVADWLDTLINKHWPEIDDVPDHDPYVGWY</sequence>
<keyword evidence="3" id="KW-1185">Reference proteome</keyword>
<dbReference type="RefSeq" id="WP_188567759.1">
    <property type="nucleotide sequence ID" value="NZ_BMED01000004.1"/>
</dbReference>
<dbReference type="EMBL" id="BMED01000004">
    <property type="protein sequence ID" value="GGC87670.1"/>
    <property type="molecule type" value="Genomic_DNA"/>
</dbReference>
<organism evidence="2 3">
    <name type="scientific">Undibacterium terreum</name>
    <dbReference type="NCBI Taxonomy" id="1224302"/>
    <lineage>
        <taxon>Bacteria</taxon>
        <taxon>Pseudomonadati</taxon>
        <taxon>Pseudomonadota</taxon>
        <taxon>Betaproteobacteria</taxon>
        <taxon>Burkholderiales</taxon>
        <taxon>Oxalobacteraceae</taxon>
        <taxon>Undibacterium</taxon>
    </lineage>
</organism>
<evidence type="ECO:0000256" key="1">
    <source>
        <dbReference type="SAM" id="Coils"/>
    </source>
</evidence>
<gene>
    <name evidence="2" type="ORF">GCM10011396_38620</name>
</gene>
<feature type="coiled-coil region" evidence="1">
    <location>
        <begin position="57"/>
        <end position="87"/>
    </location>
</feature>
<dbReference type="Proteomes" id="UP000637423">
    <property type="component" value="Unassembled WGS sequence"/>
</dbReference>
<keyword evidence="1" id="KW-0175">Coiled coil</keyword>
<evidence type="ECO:0000313" key="2">
    <source>
        <dbReference type="EMBL" id="GGC87670.1"/>
    </source>
</evidence>
<name>A0A916UTH1_9BURK</name>